<dbReference type="InterPro" id="IPR013083">
    <property type="entry name" value="Znf_RING/FYVE/PHD"/>
</dbReference>
<feature type="compositionally biased region" description="Acidic residues" evidence="1">
    <location>
        <begin position="384"/>
        <end position="403"/>
    </location>
</feature>
<dbReference type="Gene3D" id="3.30.40.10">
    <property type="entry name" value="Zinc/RING finger domain, C3HC4 (zinc finger)"/>
    <property type="match status" value="1"/>
</dbReference>
<dbReference type="HOGENOM" id="CLU_614478_0_0_1"/>
<dbReference type="EnsemblPlants" id="LPERR11G02690.1">
    <property type="protein sequence ID" value="LPERR11G02690.1"/>
    <property type="gene ID" value="LPERR11G02690"/>
</dbReference>
<organism evidence="3 4">
    <name type="scientific">Leersia perrieri</name>
    <dbReference type="NCBI Taxonomy" id="77586"/>
    <lineage>
        <taxon>Eukaryota</taxon>
        <taxon>Viridiplantae</taxon>
        <taxon>Streptophyta</taxon>
        <taxon>Embryophyta</taxon>
        <taxon>Tracheophyta</taxon>
        <taxon>Spermatophyta</taxon>
        <taxon>Magnoliopsida</taxon>
        <taxon>Liliopsida</taxon>
        <taxon>Poales</taxon>
        <taxon>Poaceae</taxon>
        <taxon>BOP clade</taxon>
        <taxon>Oryzoideae</taxon>
        <taxon>Oryzeae</taxon>
        <taxon>Oryzinae</taxon>
        <taxon>Leersia</taxon>
    </lineage>
</organism>
<dbReference type="Pfam" id="PF17123">
    <property type="entry name" value="zf-RING_11"/>
    <property type="match status" value="1"/>
</dbReference>
<evidence type="ECO:0000256" key="1">
    <source>
        <dbReference type="SAM" id="MobiDB-lite"/>
    </source>
</evidence>
<dbReference type="AlphaFoldDB" id="A0A0D9XP36"/>
<feature type="region of interest" description="Disordered" evidence="1">
    <location>
        <begin position="364"/>
        <end position="446"/>
    </location>
</feature>
<evidence type="ECO:0000313" key="3">
    <source>
        <dbReference type="EnsemblPlants" id="LPERR11G02690.1"/>
    </source>
</evidence>
<evidence type="ECO:0000313" key="4">
    <source>
        <dbReference type="Proteomes" id="UP000032180"/>
    </source>
</evidence>
<reference evidence="3 4" key="1">
    <citation type="submission" date="2012-08" db="EMBL/GenBank/DDBJ databases">
        <title>Oryza genome evolution.</title>
        <authorList>
            <person name="Wing R.A."/>
        </authorList>
    </citation>
    <scope>NUCLEOTIDE SEQUENCE</scope>
</reference>
<keyword evidence="4" id="KW-1185">Reference proteome</keyword>
<reference evidence="4" key="2">
    <citation type="submission" date="2013-12" db="EMBL/GenBank/DDBJ databases">
        <authorList>
            <person name="Yu Y."/>
            <person name="Lee S."/>
            <person name="de Baynast K."/>
            <person name="Wissotski M."/>
            <person name="Liu L."/>
            <person name="Talag J."/>
            <person name="Goicoechea J."/>
            <person name="Angelova A."/>
            <person name="Jetty R."/>
            <person name="Kudrna D."/>
            <person name="Golser W."/>
            <person name="Rivera L."/>
            <person name="Zhang J."/>
            <person name="Wing R."/>
        </authorList>
    </citation>
    <scope>NUCLEOTIDE SEQUENCE</scope>
</reference>
<proteinExistence type="predicted"/>
<dbReference type="Gramene" id="LPERR11G02690.1">
    <property type="protein sequence ID" value="LPERR11G02690.1"/>
    <property type="gene ID" value="LPERR11G02690"/>
</dbReference>
<dbReference type="SUPFAM" id="SSF57850">
    <property type="entry name" value="RING/U-box"/>
    <property type="match status" value="1"/>
</dbReference>
<dbReference type="Proteomes" id="UP000032180">
    <property type="component" value="Chromosome 11"/>
</dbReference>
<name>A0A0D9XP36_9ORYZ</name>
<feature type="domain" description="RING-type" evidence="2">
    <location>
        <begin position="155"/>
        <end position="184"/>
    </location>
</feature>
<accession>A0A0D9XP36</accession>
<protein>
    <recommendedName>
        <fullName evidence="2">RING-type domain-containing protein</fullName>
    </recommendedName>
</protein>
<dbReference type="InterPro" id="IPR001841">
    <property type="entry name" value="Znf_RING"/>
</dbReference>
<dbReference type="STRING" id="77586.A0A0D9XP36"/>
<evidence type="ECO:0000259" key="2">
    <source>
        <dbReference type="Pfam" id="PF17123"/>
    </source>
</evidence>
<dbReference type="eggNOG" id="ENOG502R77M">
    <property type="taxonomic scope" value="Eukaryota"/>
</dbReference>
<sequence length="446" mass="49074">MAGEKQFTTTAFGSSLPPYIALDDDEAVMSSPLLGFDLDLNLITRVDAERFALPCPNLAGARGAHPNPFPSYMERLASRRAEAEATRHVYYNSAGDGDGDFLFAVGSTRRAAPPVVSSAAAPTHRHVAPVDTSCCLGKRKYEEPRVGGGADSTGCVICMEEFEAGDDLSTMPCARRHQFHDKCLARFRCLRPPPLRLSLAAVMEMKMDRVVRVHFGGSVIKTSEGSCKFVGMTVKSVVFVGRPSFEEVVGRVREILEFRKGKLNLKGRYDVGVGNVSHKQMLELNGQTEWDAYVEIVMGSQCRSLDVVAETGVDCTDGVALGTPPGTPDEPGILRSALQAVRNRCPKLTARLGCRLVDVVEPRQHARTKSGEASGSRRNHGVDNEVEEEEEEEEETSDTDDNDREVIGPSQLEDAPQLSQPNRPHRTRKQVERFTPSEPRQRKKHR</sequence>
<reference evidence="3" key="3">
    <citation type="submission" date="2015-04" db="UniProtKB">
        <authorList>
            <consortium name="EnsemblPlants"/>
        </authorList>
    </citation>
    <scope>IDENTIFICATION</scope>
</reference>